<evidence type="ECO:0000256" key="8">
    <source>
        <dbReference type="ARBA" id="ARBA00023136"/>
    </source>
</evidence>
<dbReference type="SUPFAM" id="SSF103506">
    <property type="entry name" value="Mitochondrial carrier"/>
    <property type="match status" value="1"/>
</dbReference>
<comment type="similarity">
    <text evidence="2 10">Belongs to the mitochondrial carrier (TC 2.A.29) family.</text>
</comment>
<evidence type="ECO:0000256" key="1">
    <source>
        <dbReference type="ARBA" id="ARBA00004225"/>
    </source>
</evidence>
<evidence type="ECO:0000256" key="9">
    <source>
        <dbReference type="PROSITE-ProRule" id="PRU00282"/>
    </source>
</evidence>
<dbReference type="PANTHER" id="PTHR45624:SF10">
    <property type="entry name" value="SLC (SOLUTE CARRIER) HOMOLOG"/>
    <property type="match status" value="1"/>
</dbReference>
<gene>
    <name evidence="11" type="ORF">HJC23_009728</name>
</gene>
<evidence type="ECO:0000256" key="10">
    <source>
        <dbReference type="RuleBase" id="RU000488"/>
    </source>
</evidence>
<dbReference type="AlphaFoldDB" id="A0ABD3NT16"/>
<keyword evidence="8 9" id="KW-0472">Membrane</keyword>
<evidence type="ECO:0000256" key="4">
    <source>
        <dbReference type="ARBA" id="ARBA00022692"/>
    </source>
</evidence>
<dbReference type="PANTHER" id="PTHR45624">
    <property type="entry name" value="MITOCHONDRIAL BASIC AMINO ACIDS TRANSPORTER-RELATED"/>
    <property type="match status" value="1"/>
</dbReference>
<protein>
    <recommendedName>
        <fullName evidence="13">Mitochondrial carrier protein</fullName>
    </recommendedName>
</protein>
<dbReference type="PROSITE" id="PS50920">
    <property type="entry name" value="SOLCAR"/>
    <property type="match status" value="3"/>
</dbReference>
<evidence type="ECO:0000256" key="3">
    <source>
        <dbReference type="ARBA" id="ARBA00022448"/>
    </source>
</evidence>
<dbReference type="InterPro" id="IPR050567">
    <property type="entry name" value="Mitochondrial_Carrier"/>
</dbReference>
<evidence type="ECO:0000256" key="5">
    <source>
        <dbReference type="ARBA" id="ARBA00022737"/>
    </source>
</evidence>
<keyword evidence="5" id="KW-0677">Repeat</keyword>
<feature type="repeat" description="Solcar" evidence="9">
    <location>
        <begin position="371"/>
        <end position="449"/>
    </location>
</feature>
<dbReference type="GO" id="GO:0031966">
    <property type="term" value="C:mitochondrial membrane"/>
    <property type="evidence" value="ECO:0007669"/>
    <property type="project" value="UniProtKB-SubCell"/>
</dbReference>
<dbReference type="EMBL" id="JABMIG020000410">
    <property type="protein sequence ID" value="KAL3778963.1"/>
    <property type="molecule type" value="Genomic_DNA"/>
</dbReference>
<evidence type="ECO:0008006" key="13">
    <source>
        <dbReference type="Google" id="ProtNLM"/>
    </source>
</evidence>
<keyword evidence="6" id="KW-1133">Transmembrane helix</keyword>
<proteinExistence type="inferred from homology"/>
<reference evidence="11 12" key="1">
    <citation type="journal article" date="2020" name="G3 (Bethesda)">
        <title>Improved Reference Genome for Cyclotella cryptica CCMP332, a Model for Cell Wall Morphogenesis, Salinity Adaptation, and Lipid Production in Diatoms (Bacillariophyta).</title>
        <authorList>
            <person name="Roberts W.R."/>
            <person name="Downey K.M."/>
            <person name="Ruck E.C."/>
            <person name="Traller J.C."/>
            <person name="Alverson A.J."/>
        </authorList>
    </citation>
    <scope>NUCLEOTIDE SEQUENCE [LARGE SCALE GENOMIC DNA]</scope>
    <source>
        <strain evidence="11 12">CCMP332</strain>
    </source>
</reference>
<dbReference type="Pfam" id="PF00153">
    <property type="entry name" value="Mito_carr"/>
    <property type="match status" value="3"/>
</dbReference>
<dbReference type="InterPro" id="IPR023395">
    <property type="entry name" value="MCP_dom_sf"/>
</dbReference>
<comment type="subcellular location">
    <subcellularLocation>
        <location evidence="1">Mitochondrion membrane</location>
        <topology evidence="1">Multi-pass membrane protein</topology>
    </subcellularLocation>
</comment>
<keyword evidence="3 10" id="KW-0813">Transport</keyword>
<feature type="repeat" description="Solcar" evidence="9">
    <location>
        <begin position="66"/>
        <end position="143"/>
    </location>
</feature>
<evidence type="ECO:0000256" key="6">
    <source>
        <dbReference type="ARBA" id="ARBA00022989"/>
    </source>
</evidence>
<keyword evidence="12" id="KW-1185">Reference proteome</keyword>
<keyword evidence="7" id="KW-0496">Mitochondrion</keyword>
<organism evidence="11 12">
    <name type="scientific">Cyclotella cryptica</name>
    <dbReference type="NCBI Taxonomy" id="29204"/>
    <lineage>
        <taxon>Eukaryota</taxon>
        <taxon>Sar</taxon>
        <taxon>Stramenopiles</taxon>
        <taxon>Ochrophyta</taxon>
        <taxon>Bacillariophyta</taxon>
        <taxon>Coscinodiscophyceae</taxon>
        <taxon>Thalassiosirophycidae</taxon>
        <taxon>Stephanodiscales</taxon>
        <taxon>Stephanodiscaceae</taxon>
        <taxon>Cyclotella</taxon>
    </lineage>
</organism>
<dbReference type="InterPro" id="IPR018108">
    <property type="entry name" value="MCP_transmembrane"/>
</dbReference>
<comment type="caution">
    <text evidence="11">The sequence shown here is derived from an EMBL/GenBank/DDBJ whole genome shotgun (WGS) entry which is preliminary data.</text>
</comment>
<evidence type="ECO:0000313" key="12">
    <source>
        <dbReference type="Proteomes" id="UP001516023"/>
    </source>
</evidence>
<accession>A0ABD3NT16</accession>
<evidence type="ECO:0000313" key="11">
    <source>
        <dbReference type="EMBL" id="KAL3778963.1"/>
    </source>
</evidence>
<keyword evidence="4 9" id="KW-0812">Transmembrane</keyword>
<dbReference type="Gene3D" id="1.50.40.10">
    <property type="entry name" value="Mitochondrial carrier domain"/>
    <property type="match status" value="2"/>
</dbReference>
<sequence>MIPPPSAEQKRQSRSRRLKITLHNTELIVTFVNLTHNLCAQHLCPVDAIMPDENNDKTNGDSTSEVTALHDLIAGGVAGSASVVVGHPFDTIKVRLQTSSSGSGGSSTAGGIRSLFTGMGAPLSTAAIVNAIIFASYGSSTRLWEDVFEGGQHVDSELHGVGLMEGGGCWNMETLALTSKLEKETRATLSNGVTCKFVGHRIQAANTHTRAYASRNNGIVSTKYAQSFYLWIHSRTVQAFVICPMEHIKCRLQVQTAALASSATSPAASSAINNISGANLAPGARAFATVAASRERTLYKGPIDCGLSIIKNHGLFRGLYRGMGVTLWRETPAFGMYFATYDSIKARVENLLEDKDEHHQYQVMHTPGLPLRWLVGSVVHGLGQSFILLIRIQTSPLERHLQKGMWTVARDIVNDHGWRYMFRGLGVTLVRAFPVNAIIFPVYEFVLMQLGDGS</sequence>
<name>A0ABD3NT16_9STRA</name>
<dbReference type="Proteomes" id="UP001516023">
    <property type="component" value="Unassembled WGS sequence"/>
</dbReference>
<evidence type="ECO:0000256" key="7">
    <source>
        <dbReference type="ARBA" id="ARBA00023128"/>
    </source>
</evidence>
<feature type="repeat" description="Solcar" evidence="9">
    <location>
        <begin position="222"/>
        <end position="347"/>
    </location>
</feature>
<evidence type="ECO:0000256" key="2">
    <source>
        <dbReference type="ARBA" id="ARBA00006375"/>
    </source>
</evidence>